<keyword evidence="2" id="KW-0456">Lyase</keyword>
<gene>
    <name evidence="2" type="ORF">AVDCRST_MAG19-3733</name>
</gene>
<feature type="compositionally biased region" description="Basic residues" evidence="1">
    <location>
        <begin position="35"/>
        <end position="46"/>
    </location>
</feature>
<accession>A0A6J4VLT5</accession>
<protein>
    <submittedName>
        <fullName evidence="2">4-hydroxy-tetrahydrodipicolinate synthase</fullName>
        <ecNumber evidence="2">4.3.3.7</ecNumber>
    </submittedName>
</protein>
<feature type="compositionally biased region" description="Basic and acidic residues" evidence="1">
    <location>
        <begin position="47"/>
        <end position="68"/>
    </location>
</feature>
<dbReference type="EMBL" id="CADCWL010000209">
    <property type="protein sequence ID" value="CAA9579751.1"/>
    <property type="molecule type" value="Genomic_DNA"/>
</dbReference>
<organism evidence="2">
    <name type="scientific">uncultured Thermomicrobiales bacterium</name>
    <dbReference type="NCBI Taxonomy" id="1645740"/>
    <lineage>
        <taxon>Bacteria</taxon>
        <taxon>Pseudomonadati</taxon>
        <taxon>Thermomicrobiota</taxon>
        <taxon>Thermomicrobia</taxon>
        <taxon>Thermomicrobiales</taxon>
        <taxon>environmental samples</taxon>
    </lineage>
</organism>
<dbReference type="AlphaFoldDB" id="A0A6J4VLT5"/>
<evidence type="ECO:0000313" key="2">
    <source>
        <dbReference type="EMBL" id="CAA9579751.1"/>
    </source>
</evidence>
<feature type="region of interest" description="Disordered" evidence="1">
    <location>
        <begin position="1"/>
        <end position="326"/>
    </location>
</feature>
<feature type="non-terminal residue" evidence="2">
    <location>
        <position position="326"/>
    </location>
</feature>
<evidence type="ECO:0000256" key="1">
    <source>
        <dbReference type="SAM" id="MobiDB-lite"/>
    </source>
</evidence>
<name>A0A6J4VLT5_9BACT</name>
<feature type="compositionally biased region" description="Basic residues" evidence="1">
    <location>
        <begin position="69"/>
        <end position="87"/>
    </location>
</feature>
<feature type="compositionally biased region" description="Basic residues" evidence="1">
    <location>
        <begin position="247"/>
        <end position="257"/>
    </location>
</feature>
<dbReference type="EC" id="4.3.3.7" evidence="2"/>
<feature type="compositionally biased region" description="Basic and acidic residues" evidence="1">
    <location>
        <begin position="132"/>
        <end position="165"/>
    </location>
</feature>
<dbReference type="GO" id="GO:0008840">
    <property type="term" value="F:4-hydroxy-tetrahydrodipicolinate synthase activity"/>
    <property type="evidence" value="ECO:0007669"/>
    <property type="project" value="UniProtKB-EC"/>
</dbReference>
<feature type="compositionally biased region" description="Basic residues" evidence="1">
    <location>
        <begin position="190"/>
        <end position="233"/>
    </location>
</feature>
<sequence length="326" mass="37001">DRGRQAPARNHPPGLHAADGGVRGRRAVAGASRRLPPRRRRPRPLRARHDERERAADRPPAGNRDRDDRRRRRGPRAGHRRGGRPRHRGLDRPRPGRPAPRRRRPGPHRPLLPPAQPGGGRGPLPGRPRGRRPADPRLRHPGRRADQDRARDRPRDGAGGADRRPQRQQRRRDRLSLPPDRRPPSPGLCHLHRCRTSRRRRPRRRRARLGARPRQRRPPRLRPPLRRGLRRRPDHGPERAGAPGPPLRHHPPRRPRPVRSDRGLPRRFQVGPHAPGRARHQRRRPAPDPLRRGGGRSGAGNLGRGRAASVVPTLPAGPRDPSVAPV</sequence>
<reference evidence="2" key="1">
    <citation type="submission" date="2020-02" db="EMBL/GenBank/DDBJ databases">
        <authorList>
            <person name="Meier V. D."/>
        </authorList>
    </citation>
    <scope>NUCLEOTIDE SEQUENCE</scope>
    <source>
        <strain evidence="2">AVDCRST_MAG19</strain>
    </source>
</reference>
<proteinExistence type="predicted"/>
<feature type="non-terminal residue" evidence="2">
    <location>
        <position position="1"/>
    </location>
</feature>